<name>A0AAJ6BI44_9BACT</name>
<evidence type="ECO:0000259" key="5">
    <source>
        <dbReference type="Pfam" id="PF04542"/>
    </source>
</evidence>
<evidence type="ECO:0000259" key="6">
    <source>
        <dbReference type="Pfam" id="PF08281"/>
    </source>
</evidence>
<comment type="similarity">
    <text evidence="1">Belongs to the sigma-70 factor family. ECF subfamily.</text>
</comment>
<dbReference type="InterPro" id="IPR013249">
    <property type="entry name" value="RNA_pol_sigma70_r4_t2"/>
</dbReference>
<keyword evidence="3" id="KW-0731">Sigma factor</keyword>
<dbReference type="SUPFAM" id="SSF88946">
    <property type="entry name" value="Sigma2 domain of RNA polymerase sigma factors"/>
    <property type="match status" value="1"/>
</dbReference>
<evidence type="ECO:0000313" key="7">
    <source>
        <dbReference type="EMBL" id="WEK37938.1"/>
    </source>
</evidence>
<dbReference type="EMBL" id="CP119311">
    <property type="protein sequence ID" value="WEK37938.1"/>
    <property type="molecule type" value="Genomic_DNA"/>
</dbReference>
<dbReference type="PANTHER" id="PTHR43133:SF46">
    <property type="entry name" value="RNA POLYMERASE SIGMA-70 FACTOR ECF SUBFAMILY"/>
    <property type="match status" value="1"/>
</dbReference>
<dbReference type="Gene3D" id="1.10.1740.10">
    <property type="match status" value="1"/>
</dbReference>
<reference evidence="7" key="1">
    <citation type="submission" date="2023-03" db="EMBL/GenBank/DDBJ databases">
        <title>Andean soil-derived lignocellulolytic bacterial consortium as a source of novel taxa and putative plastic-active enzymes.</title>
        <authorList>
            <person name="Diaz-Garcia L."/>
            <person name="Chuvochina M."/>
            <person name="Feuerriegel G."/>
            <person name="Bunk B."/>
            <person name="Sproer C."/>
            <person name="Streit W.R."/>
            <person name="Rodriguez L.M."/>
            <person name="Overmann J."/>
            <person name="Jimenez D.J."/>
        </authorList>
    </citation>
    <scope>NUCLEOTIDE SEQUENCE</scope>
    <source>
        <strain evidence="7">MAG 7</strain>
    </source>
</reference>
<organism evidence="7 8">
    <name type="scientific">Candidatus Pseudobacter hemicellulosilyticus</name>
    <dbReference type="NCBI Taxonomy" id="3121375"/>
    <lineage>
        <taxon>Bacteria</taxon>
        <taxon>Pseudomonadati</taxon>
        <taxon>Bacteroidota</taxon>
        <taxon>Chitinophagia</taxon>
        <taxon>Chitinophagales</taxon>
        <taxon>Chitinophagaceae</taxon>
        <taxon>Pseudobacter</taxon>
    </lineage>
</organism>
<evidence type="ECO:0000256" key="4">
    <source>
        <dbReference type="ARBA" id="ARBA00023163"/>
    </source>
</evidence>
<feature type="domain" description="RNA polymerase sigma-70 region 2" evidence="5">
    <location>
        <begin position="20"/>
        <end position="84"/>
    </location>
</feature>
<dbReference type="InterPro" id="IPR014284">
    <property type="entry name" value="RNA_pol_sigma-70_dom"/>
</dbReference>
<dbReference type="Gene3D" id="1.10.10.10">
    <property type="entry name" value="Winged helix-like DNA-binding domain superfamily/Winged helix DNA-binding domain"/>
    <property type="match status" value="1"/>
</dbReference>
<dbReference type="Pfam" id="PF08281">
    <property type="entry name" value="Sigma70_r4_2"/>
    <property type="match status" value="1"/>
</dbReference>
<dbReference type="Proteomes" id="UP001220610">
    <property type="component" value="Chromosome"/>
</dbReference>
<dbReference type="InterPro" id="IPR039425">
    <property type="entry name" value="RNA_pol_sigma-70-like"/>
</dbReference>
<dbReference type="InterPro" id="IPR013325">
    <property type="entry name" value="RNA_pol_sigma_r2"/>
</dbReference>
<dbReference type="NCBIfam" id="TIGR02937">
    <property type="entry name" value="sigma70-ECF"/>
    <property type="match status" value="1"/>
</dbReference>
<dbReference type="GO" id="GO:0003677">
    <property type="term" value="F:DNA binding"/>
    <property type="evidence" value="ECO:0007669"/>
    <property type="project" value="InterPro"/>
</dbReference>
<evidence type="ECO:0000256" key="3">
    <source>
        <dbReference type="ARBA" id="ARBA00023082"/>
    </source>
</evidence>
<accession>A0AAJ6BI44</accession>
<proteinExistence type="inferred from homology"/>
<dbReference type="GO" id="GO:0006352">
    <property type="term" value="P:DNA-templated transcription initiation"/>
    <property type="evidence" value="ECO:0007669"/>
    <property type="project" value="InterPro"/>
</dbReference>
<feature type="domain" description="RNA polymerase sigma factor 70 region 4 type 2" evidence="6">
    <location>
        <begin position="116"/>
        <end position="168"/>
    </location>
</feature>
<dbReference type="SUPFAM" id="SSF88659">
    <property type="entry name" value="Sigma3 and sigma4 domains of RNA polymerase sigma factors"/>
    <property type="match status" value="1"/>
</dbReference>
<sequence>MAVTDTGTIQLLETAFEKVFKTHFKNLHSYAYTLVKDDMAAEEMVQQVFYKIWEKKGQLSIQTSLTAYLYRSVYHESLNYLKHEKVKAAYRAYAGQQGAVSGEQASRKVLLGELEQRLGVALSDLPEQCRTVFQLSRFEELKYQEIADRLGISIKTVENQMGKALKLLRAKLVDYLPFLVFLLLSNP</sequence>
<dbReference type="AlphaFoldDB" id="A0AAJ6BI44"/>
<dbReference type="InterPro" id="IPR014327">
    <property type="entry name" value="RNA_pol_sigma70_bacteroid"/>
</dbReference>
<dbReference type="Pfam" id="PF04542">
    <property type="entry name" value="Sigma70_r2"/>
    <property type="match status" value="1"/>
</dbReference>
<evidence type="ECO:0000256" key="1">
    <source>
        <dbReference type="ARBA" id="ARBA00010641"/>
    </source>
</evidence>
<dbReference type="GO" id="GO:0016987">
    <property type="term" value="F:sigma factor activity"/>
    <property type="evidence" value="ECO:0007669"/>
    <property type="project" value="UniProtKB-KW"/>
</dbReference>
<evidence type="ECO:0000256" key="2">
    <source>
        <dbReference type="ARBA" id="ARBA00023015"/>
    </source>
</evidence>
<dbReference type="NCBIfam" id="TIGR02985">
    <property type="entry name" value="Sig70_bacteroi1"/>
    <property type="match status" value="1"/>
</dbReference>
<dbReference type="InterPro" id="IPR036388">
    <property type="entry name" value="WH-like_DNA-bd_sf"/>
</dbReference>
<dbReference type="InterPro" id="IPR013324">
    <property type="entry name" value="RNA_pol_sigma_r3/r4-like"/>
</dbReference>
<dbReference type="CDD" id="cd06171">
    <property type="entry name" value="Sigma70_r4"/>
    <property type="match status" value="1"/>
</dbReference>
<dbReference type="PANTHER" id="PTHR43133">
    <property type="entry name" value="RNA POLYMERASE ECF-TYPE SIGMA FACTO"/>
    <property type="match status" value="1"/>
</dbReference>
<evidence type="ECO:0000313" key="8">
    <source>
        <dbReference type="Proteomes" id="UP001220610"/>
    </source>
</evidence>
<gene>
    <name evidence="7" type="ORF">P0Y53_10545</name>
</gene>
<keyword evidence="2" id="KW-0805">Transcription regulation</keyword>
<dbReference type="InterPro" id="IPR007627">
    <property type="entry name" value="RNA_pol_sigma70_r2"/>
</dbReference>
<protein>
    <submittedName>
        <fullName evidence="7">RNA polymerase sigma-70 factor</fullName>
    </submittedName>
</protein>
<keyword evidence="4" id="KW-0804">Transcription</keyword>